<keyword evidence="2 6" id="KW-0812">Transmembrane</keyword>
<dbReference type="PANTHER" id="PTHR38894">
    <property type="entry name" value="TRANSMEMBRANE PROTEIN"/>
    <property type="match status" value="1"/>
</dbReference>
<comment type="subcellular location">
    <subcellularLocation>
        <location evidence="1">Membrane</location>
        <topology evidence="1">Multi-pass membrane protein</topology>
    </subcellularLocation>
</comment>
<feature type="compositionally biased region" description="Gly residues" evidence="5">
    <location>
        <begin position="32"/>
        <end position="41"/>
    </location>
</feature>
<feature type="transmembrane region" description="Helical" evidence="6">
    <location>
        <begin position="101"/>
        <end position="121"/>
    </location>
</feature>
<dbReference type="Proteomes" id="UP001530293">
    <property type="component" value="Unassembled WGS sequence"/>
</dbReference>
<accession>A0ABD3MG19</accession>
<dbReference type="PANTHER" id="PTHR38894:SF1">
    <property type="entry name" value="TRANSMEMBRANE PROTEIN"/>
    <property type="match status" value="1"/>
</dbReference>
<gene>
    <name evidence="7" type="ORF">ACHAWU_007757</name>
</gene>
<dbReference type="EMBL" id="JALLBG020000129">
    <property type="protein sequence ID" value="KAL3763051.1"/>
    <property type="molecule type" value="Genomic_DNA"/>
</dbReference>
<feature type="region of interest" description="Disordered" evidence="5">
    <location>
        <begin position="1"/>
        <end position="62"/>
    </location>
</feature>
<evidence type="ECO:0000256" key="3">
    <source>
        <dbReference type="ARBA" id="ARBA00022989"/>
    </source>
</evidence>
<feature type="transmembrane region" description="Helical" evidence="6">
    <location>
        <begin position="69"/>
        <end position="89"/>
    </location>
</feature>
<evidence type="ECO:0000256" key="1">
    <source>
        <dbReference type="ARBA" id="ARBA00004141"/>
    </source>
</evidence>
<evidence type="ECO:0000256" key="2">
    <source>
        <dbReference type="ARBA" id="ARBA00022692"/>
    </source>
</evidence>
<evidence type="ECO:0000313" key="7">
    <source>
        <dbReference type="EMBL" id="KAL3763051.1"/>
    </source>
</evidence>
<dbReference type="AlphaFoldDB" id="A0ABD3MG19"/>
<feature type="transmembrane region" description="Helical" evidence="6">
    <location>
        <begin position="161"/>
        <end position="179"/>
    </location>
</feature>
<dbReference type="GO" id="GO:0016020">
    <property type="term" value="C:membrane"/>
    <property type="evidence" value="ECO:0007669"/>
    <property type="project" value="UniProtKB-SubCell"/>
</dbReference>
<evidence type="ECO:0000256" key="4">
    <source>
        <dbReference type="ARBA" id="ARBA00023136"/>
    </source>
</evidence>
<feature type="transmembrane region" description="Helical" evidence="6">
    <location>
        <begin position="133"/>
        <end position="155"/>
    </location>
</feature>
<evidence type="ECO:0000313" key="8">
    <source>
        <dbReference type="Proteomes" id="UP001530293"/>
    </source>
</evidence>
<feature type="compositionally biased region" description="Basic and acidic residues" evidence="5">
    <location>
        <begin position="42"/>
        <end position="54"/>
    </location>
</feature>
<keyword evidence="3 6" id="KW-1133">Transmembrane helix</keyword>
<organism evidence="7 8">
    <name type="scientific">Discostella pseudostelligera</name>
    <dbReference type="NCBI Taxonomy" id="259834"/>
    <lineage>
        <taxon>Eukaryota</taxon>
        <taxon>Sar</taxon>
        <taxon>Stramenopiles</taxon>
        <taxon>Ochrophyta</taxon>
        <taxon>Bacillariophyta</taxon>
        <taxon>Coscinodiscophyceae</taxon>
        <taxon>Thalassiosirophycidae</taxon>
        <taxon>Stephanodiscales</taxon>
        <taxon>Stephanodiscaceae</taxon>
        <taxon>Discostella</taxon>
    </lineage>
</organism>
<dbReference type="Pfam" id="PF08507">
    <property type="entry name" value="COPI_assoc"/>
    <property type="match status" value="1"/>
</dbReference>
<proteinExistence type="predicted"/>
<protein>
    <recommendedName>
        <fullName evidence="9">Golgi apparatus membrane protein TVP15</fullName>
    </recommendedName>
</protein>
<comment type="caution">
    <text evidence="7">The sequence shown here is derived from an EMBL/GenBank/DDBJ whole genome shotgun (WGS) entry which is preliminary data.</text>
</comment>
<evidence type="ECO:0008006" key="9">
    <source>
        <dbReference type="Google" id="ProtNLM"/>
    </source>
</evidence>
<evidence type="ECO:0000256" key="5">
    <source>
        <dbReference type="SAM" id="MobiDB-lite"/>
    </source>
</evidence>
<dbReference type="InterPro" id="IPR013714">
    <property type="entry name" value="Golgi_TVP15"/>
</dbReference>
<sequence length="219" mass="24125">MDDHDELAQTLLDDDQPSWVTLSKGIDDNSGLDGGGDGGGRGGEDRSSAWDRRSSNAGRKNSTDELPSFIPLLRILNMGAAILLIYGSVGNLTQILSLSKMVLGGYGICFGLLLCCLESNLSFMRHPLASNFGFLYSPFLRFIFYILLGMISYSFESISGTIAAAALCVLSVVNTFVLCRYLGYGAAIQEICDAEERNMRRAVRDRMFRHAITKPWWEV</sequence>
<reference evidence="7 8" key="1">
    <citation type="submission" date="2024-10" db="EMBL/GenBank/DDBJ databases">
        <title>Updated reference genomes for cyclostephanoid diatoms.</title>
        <authorList>
            <person name="Roberts W.R."/>
            <person name="Alverson A.J."/>
        </authorList>
    </citation>
    <scope>NUCLEOTIDE SEQUENCE [LARGE SCALE GENOMIC DNA]</scope>
    <source>
        <strain evidence="7 8">AJA232-27</strain>
    </source>
</reference>
<keyword evidence="4 6" id="KW-0472">Membrane</keyword>
<name>A0ABD3MG19_9STRA</name>
<evidence type="ECO:0000256" key="6">
    <source>
        <dbReference type="SAM" id="Phobius"/>
    </source>
</evidence>
<keyword evidence="8" id="KW-1185">Reference proteome</keyword>